<protein>
    <submittedName>
        <fullName evidence="1">Uncharacterized protein</fullName>
    </submittedName>
</protein>
<accession>A0A927YMU0</accession>
<dbReference type="EMBL" id="SVER01000096">
    <property type="protein sequence ID" value="MBE5921135.1"/>
    <property type="molecule type" value="Genomic_DNA"/>
</dbReference>
<reference evidence="1" key="1">
    <citation type="submission" date="2019-04" db="EMBL/GenBank/DDBJ databases">
        <title>Evolution of Biomass-Degrading Anaerobic Consortia Revealed by Metagenomics.</title>
        <authorList>
            <person name="Peng X."/>
        </authorList>
    </citation>
    <scope>NUCLEOTIDE SEQUENCE</scope>
    <source>
        <strain evidence="1">SIG311</strain>
    </source>
</reference>
<organism evidence="1 2">
    <name type="scientific">Pseudobutyrivibrio ruminis</name>
    <dbReference type="NCBI Taxonomy" id="46206"/>
    <lineage>
        <taxon>Bacteria</taxon>
        <taxon>Bacillati</taxon>
        <taxon>Bacillota</taxon>
        <taxon>Clostridia</taxon>
        <taxon>Lachnospirales</taxon>
        <taxon>Lachnospiraceae</taxon>
        <taxon>Pseudobutyrivibrio</taxon>
    </lineage>
</organism>
<gene>
    <name evidence="1" type="ORF">E7272_15070</name>
</gene>
<evidence type="ECO:0000313" key="2">
    <source>
        <dbReference type="Proteomes" id="UP000766246"/>
    </source>
</evidence>
<comment type="caution">
    <text evidence="1">The sequence shown here is derived from an EMBL/GenBank/DDBJ whole genome shotgun (WGS) entry which is preliminary data.</text>
</comment>
<evidence type="ECO:0000313" key="1">
    <source>
        <dbReference type="EMBL" id="MBE5921135.1"/>
    </source>
</evidence>
<name>A0A927YMU0_9FIRM</name>
<dbReference type="AlphaFoldDB" id="A0A927YMU0"/>
<proteinExistence type="predicted"/>
<dbReference type="Proteomes" id="UP000766246">
    <property type="component" value="Unassembled WGS sequence"/>
</dbReference>
<sequence>MKYALAAGKRRHIQDVERGAHGFDCWFQNYEVVACKGNYMQYWKYCKERPDLPAGYENETEWHAVWKSLVKDEFCEVVSGNNNEHRADIRTPKVVIEIQNSGISFDVVKERVNFYHNLTNARVIWIVNAYAAMRKGYIRTEYLSKNISKVTWKYPKKWARDISGWEKTEVYLDVTPRKENMLKIWLHDGELYGRWVRKQEFYENYLRAYSEQTDSFAEIFKSLNAYDY</sequence>